<protein>
    <submittedName>
        <fullName evidence="1">Uncharacterized protein</fullName>
    </submittedName>
</protein>
<reference evidence="1" key="1">
    <citation type="submission" date="2019-08" db="EMBL/GenBank/DDBJ databases">
        <authorList>
            <person name="Kucharzyk K."/>
            <person name="Murdoch R.W."/>
            <person name="Higgins S."/>
            <person name="Loffler F."/>
        </authorList>
    </citation>
    <scope>NUCLEOTIDE SEQUENCE</scope>
</reference>
<name>A0A645J5M5_9ZZZZ</name>
<organism evidence="1">
    <name type="scientific">bioreactor metagenome</name>
    <dbReference type="NCBI Taxonomy" id="1076179"/>
    <lineage>
        <taxon>unclassified sequences</taxon>
        <taxon>metagenomes</taxon>
        <taxon>ecological metagenomes</taxon>
    </lineage>
</organism>
<sequence>MKIIGGKLFIIQQRHGFFLRVLGNEISRACGLIRKGSFLDSPSGFLQLQIRQRMRYRLSAWFGFLPINAVIPNVICCW</sequence>
<dbReference type="AlphaFoldDB" id="A0A645J5M5"/>
<gene>
    <name evidence="1" type="ORF">SDC9_206137</name>
</gene>
<proteinExistence type="predicted"/>
<evidence type="ECO:0000313" key="1">
    <source>
        <dbReference type="EMBL" id="MPN58432.1"/>
    </source>
</evidence>
<accession>A0A645J5M5</accession>
<dbReference type="EMBL" id="VSSQ01131094">
    <property type="protein sequence ID" value="MPN58432.1"/>
    <property type="molecule type" value="Genomic_DNA"/>
</dbReference>
<comment type="caution">
    <text evidence="1">The sequence shown here is derived from an EMBL/GenBank/DDBJ whole genome shotgun (WGS) entry which is preliminary data.</text>
</comment>